<keyword evidence="3" id="KW-0378">Hydrolase</keyword>
<keyword evidence="1" id="KW-0732">Signal</keyword>
<comment type="caution">
    <text evidence="3">The sequence shown here is derived from an EMBL/GenBank/DDBJ whole genome shotgun (WGS) entry which is preliminary data.</text>
</comment>
<dbReference type="InterPro" id="IPR017853">
    <property type="entry name" value="GH"/>
</dbReference>
<accession>A0ABT2M0Q4</accession>
<dbReference type="Pfam" id="PF00704">
    <property type="entry name" value="Glyco_hydro_18"/>
    <property type="match status" value="1"/>
</dbReference>
<protein>
    <submittedName>
        <fullName evidence="3">Glycosyl hydrolase family 18 protein</fullName>
    </submittedName>
</protein>
<dbReference type="Proteomes" id="UP001431199">
    <property type="component" value="Unassembled WGS sequence"/>
</dbReference>
<dbReference type="Gene3D" id="3.10.50.10">
    <property type="match status" value="1"/>
</dbReference>
<dbReference type="InterPro" id="IPR011583">
    <property type="entry name" value="Chitinase_II/V-like_cat"/>
</dbReference>
<name>A0ABT2M0Q4_9FIRM</name>
<dbReference type="SUPFAM" id="SSF51445">
    <property type="entry name" value="(Trans)glycosidases"/>
    <property type="match status" value="1"/>
</dbReference>
<gene>
    <name evidence="3" type="ORF">N5B56_02715</name>
</gene>
<feature type="chain" id="PRO_5047411415" evidence="1">
    <location>
        <begin position="19"/>
        <end position="597"/>
    </location>
</feature>
<reference evidence="3" key="1">
    <citation type="submission" date="2022-09" db="EMBL/GenBank/DDBJ databases">
        <title>Eubacterium sp. LFL-14 isolated from human feces.</title>
        <authorList>
            <person name="Liu F."/>
        </authorList>
    </citation>
    <scope>NUCLEOTIDE SEQUENCE</scope>
    <source>
        <strain evidence="3">LFL-14</strain>
    </source>
</reference>
<feature type="signal peptide" evidence="1">
    <location>
        <begin position="1"/>
        <end position="18"/>
    </location>
</feature>
<evidence type="ECO:0000313" key="3">
    <source>
        <dbReference type="EMBL" id="MCT7398002.1"/>
    </source>
</evidence>
<dbReference type="PANTHER" id="PTHR46066">
    <property type="entry name" value="CHITINASE DOMAIN-CONTAINING PROTEIN 1 FAMILY MEMBER"/>
    <property type="match status" value="1"/>
</dbReference>
<organism evidence="3 4">
    <name type="scientific">Eubacterium album</name>
    <dbReference type="NCBI Taxonomy" id="2978477"/>
    <lineage>
        <taxon>Bacteria</taxon>
        <taxon>Bacillati</taxon>
        <taxon>Bacillota</taxon>
        <taxon>Clostridia</taxon>
        <taxon>Eubacteriales</taxon>
        <taxon>Eubacteriaceae</taxon>
        <taxon>Eubacterium</taxon>
    </lineage>
</organism>
<dbReference type="Gene3D" id="2.30.30.40">
    <property type="entry name" value="SH3 Domains"/>
    <property type="match status" value="1"/>
</dbReference>
<evidence type="ECO:0000256" key="1">
    <source>
        <dbReference type="SAM" id="SignalP"/>
    </source>
</evidence>
<evidence type="ECO:0000259" key="2">
    <source>
        <dbReference type="PROSITE" id="PS51910"/>
    </source>
</evidence>
<dbReference type="EMBL" id="JAODBU010000003">
    <property type="protein sequence ID" value="MCT7398002.1"/>
    <property type="molecule type" value="Genomic_DNA"/>
</dbReference>
<evidence type="ECO:0000313" key="4">
    <source>
        <dbReference type="Proteomes" id="UP001431199"/>
    </source>
</evidence>
<dbReference type="InterPro" id="IPR001223">
    <property type="entry name" value="Glyco_hydro18_cat"/>
</dbReference>
<sequence length="597" mass="66816">MRKSIKYIMTMATISAMAITMTGCFGPETSKEYVTLNDYMMLHYTDDDGNEVTATSADGNEMAAVVCDNEYVNKYAFEKDGDTYMDISGVKKYIDDRFYYDSTENTVMYTNATTIYTSPVGSNEVTGGTKENLDFTSSVMDGEICYVNLKYISKYIDFDYKYAKANGDKPAVVVVNTKSREDKNGTVKKNTQIRTDADYMADIVSDVKADTKLTILDKGDEWDKVATDDGVIGYILNKRVKVGKTTKVSYKNDYDTYTHNVLDKKISLAWHQVMYSSSNSGLSDMIKNAKGLNVISPTWFSVSDSKGEVSSIGSADYVKKAHSAGLDVWGLVSDFETDGNGDYYIKTVVNNTKARQKMVSNIMKYASLYDLDGINVDFEYINVSEGAGYLQFLRELSIECRKKGIVLSIDNYQPSAWTEFYDRNQQGRLADYVVVMNYDEHTTSSNEAGSVSSLTFTEEGLKNTIDEVGDASRVINGMPFYTRIWTETPEDESDGNGKLIEDAANGNYVLSTKAVSMDAAKEAYTEAGATPSYNEETGQNYVVYEKGNSTYMIWLEDETSVKARLELMNKYEIAGAGYWKLGLESDDIWNTISQYFK</sequence>
<dbReference type="GO" id="GO:0016787">
    <property type="term" value="F:hydrolase activity"/>
    <property type="evidence" value="ECO:0007669"/>
    <property type="project" value="UniProtKB-KW"/>
</dbReference>
<dbReference type="Gene3D" id="3.20.20.80">
    <property type="entry name" value="Glycosidases"/>
    <property type="match status" value="1"/>
</dbReference>
<dbReference type="InterPro" id="IPR029070">
    <property type="entry name" value="Chitinase_insertion_sf"/>
</dbReference>
<feature type="domain" description="GH18" evidence="2">
    <location>
        <begin position="264"/>
        <end position="597"/>
    </location>
</feature>
<dbReference type="RefSeq" id="WP_022089330.1">
    <property type="nucleotide sequence ID" value="NZ_JAODBU010000003.1"/>
</dbReference>
<dbReference type="PANTHER" id="PTHR46066:SF2">
    <property type="entry name" value="CHITINASE DOMAIN-CONTAINING PROTEIN 1"/>
    <property type="match status" value="1"/>
</dbReference>
<dbReference type="PROSITE" id="PS51910">
    <property type="entry name" value="GH18_2"/>
    <property type="match status" value="1"/>
</dbReference>
<dbReference type="SMART" id="SM00636">
    <property type="entry name" value="Glyco_18"/>
    <property type="match status" value="1"/>
</dbReference>
<proteinExistence type="predicted"/>
<keyword evidence="4" id="KW-1185">Reference proteome</keyword>
<dbReference type="PROSITE" id="PS51257">
    <property type="entry name" value="PROKAR_LIPOPROTEIN"/>
    <property type="match status" value="1"/>
</dbReference>